<sequence>MSVGVNAQMRKHVIEYLLLRLVVHHHVAIELHFQLKAHRLYVGDIVADLRFAVLNRACDKFRKWLFLHQID</sequence>
<dbReference type="EMBL" id="QKKF02032410">
    <property type="protein sequence ID" value="RZF34214.1"/>
    <property type="molecule type" value="Genomic_DNA"/>
</dbReference>
<accession>A0A482WL21</accession>
<reference evidence="1 2" key="1">
    <citation type="journal article" date="2017" name="Gigascience">
        <title>Genome sequence of the small brown planthopper, Laodelphax striatellus.</title>
        <authorList>
            <person name="Zhu J."/>
            <person name="Jiang F."/>
            <person name="Wang X."/>
            <person name="Yang P."/>
            <person name="Bao Y."/>
            <person name="Zhao W."/>
            <person name="Wang W."/>
            <person name="Lu H."/>
            <person name="Wang Q."/>
            <person name="Cui N."/>
            <person name="Li J."/>
            <person name="Chen X."/>
            <person name="Luo L."/>
            <person name="Yu J."/>
            <person name="Kang L."/>
            <person name="Cui F."/>
        </authorList>
    </citation>
    <scope>NUCLEOTIDE SEQUENCE [LARGE SCALE GENOMIC DNA]</scope>
    <source>
        <strain evidence="1">Lst14</strain>
    </source>
</reference>
<organism evidence="1 2">
    <name type="scientific">Laodelphax striatellus</name>
    <name type="common">Small brown planthopper</name>
    <name type="synonym">Delphax striatella</name>
    <dbReference type="NCBI Taxonomy" id="195883"/>
    <lineage>
        <taxon>Eukaryota</taxon>
        <taxon>Metazoa</taxon>
        <taxon>Ecdysozoa</taxon>
        <taxon>Arthropoda</taxon>
        <taxon>Hexapoda</taxon>
        <taxon>Insecta</taxon>
        <taxon>Pterygota</taxon>
        <taxon>Neoptera</taxon>
        <taxon>Paraneoptera</taxon>
        <taxon>Hemiptera</taxon>
        <taxon>Auchenorrhyncha</taxon>
        <taxon>Fulgoroidea</taxon>
        <taxon>Delphacidae</taxon>
        <taxon>Criomorphinae</taxon>
        <taxon>Laodelphax</taxon>
    </lineage>
</organism>
<dbReference type="AlphaFoldDB" id="A0A482WL21"/>
<evidence type="ECO:0000313" key="1">
    <source>
        <dbReference type="EMBL" id="RZF34214.1"/>
    </source>
</evidence>
<protein>
    <submittedName>
        <fullName evidence="1">Uncharacterized protein</fullName>
    </submittedName>
</protein>
<proteinExistence type="predicted"/>
<evidence type="ECO:0000313" key="2">
    <source>
        <dbReference type="Proteomes" id="UP000291343"/>
    </source>
</evidence>
<dbReference type="InParanoid" id="A0A482WL21"/>
<name>A0A482WL21_LAOST</name>
<gene>
    <name evidence="1" type="ORF">LSTR_LSTR016651</name>
</gene>
<keyword evidence="2" id="KW-1185">Reference proteome</keyword>
<dbReference type="Proteomes" id="UP000291343">
    <property type="component" value="Unassembled WGS sequence"/>
</dbReference>
<comment type="caution">
    <text evidence="1">The sequence shown here is derived from an EMBL/GenBank/DDBJ whole genome shotgun (WGS) entry which is preliminary data.</text>
</comment>